<evidence type="ECO:0000313" key="1">
    <source>
        <dbReference type="EMBL" id="MBB3153197.1"/>
    </source>
</evidence>
<gene>
    <name evidence="1" type="ORF">FHS16_003259</name>
</gene>
<evidence type="ECO:0008006" key="3">
    <source>
        <dbReference type="Google" id="ProtNLM"/>
    </source>
</evidence>
<dbReference type="RefSeq" id="WP_246431781.1">
    <property type="nucleotide sequence ID" value="NZ_CBCSLB010000033.1"/>
</dbReference>
<sequence>MMSYYFSACSTVNYQETYISFLLEHYEHLNLPYSFQTSLGYISSPILMGKDSIIIWNAQDEPAGAIGFIHGTGDHSYEDRNIIQIQVLFLKKSSRSGRTFLRSMQFLGQYLAQINEPVTELRFWIPAQSALQKLCAKWAVKSQSQATEYGDIEEYRMDYALWHAAVMRYPHELYY</sequence>
<dbReference type="AlphaFoldDB" id="A0A7W5C8R7"/>
<reference evidence="1 2" key="1">
    <citation type="submission" date="2020-08" db="EMBL/GenBank/DDBJ databases">
        <title>Genomic Encyclopedia of Type Strains, Phase III (KMG-III): the genomes of soil and plant-associated and newly described type strains.</title>
        <authorList>
            <person name="Whitman W."/>
        </authorList>
    </citation>
    <scope>NUCLEOTIDE SEQUENCE [LARGE SCALE GENOMIC DNA]</scope>
    <source>
        <strain evidence="1 2">CECT 8234</strain>
    </source>
</reference>
<dbReference type="Proteomes" id="UP000518605">
    <property type="component" value="Unassembled WGS sequence"/>
</dbReference>
<accession>A0A7W5C8R7</accession>
<keyword evidence="2" id="KW-1185">Reference proteome</keyword>
<protein>
    <recommendedName>
        <fullName evidence="3">GNAT family N-acetyltransferase</fullName>
    </recommendedName>
</protein>
<evidence type="ECO:0000313" key="2">
    <source>
        <dbReference type="Proteomes" id="UP000518605"/>
    </source>
</evidence>
<organism evidence="1 2">
    <name type="scientific">Paenibacillus endophyticus</name>
    <dbReference type="NCBI Taxonomy" id="1294268"/>
    <lineage>
        <taxon>Bacteria</taxon>
        <taxon>Bacillati</taxon>
        <taxon>Bacillota</taxon>
        <taxon>Bacilli</taxon>
        <taxon>Bacillales</taxon>
        <taxon>Paenibacillaceae</taxon>
        <taxon>Paenibacillus</taxon>
    </lineage>
</organism>
<dbReference type="EMBL" id="JACHXW010000009">
    <property type="protein sequence ID" value="MBB3153197.1"/>
    <property type="molecule type" value="Genomic_DNA"/>
</dbReference>
<proteinExistence type="predicted"/>
<name>A0A7W5C8R7_9BACL</name>
<comment type="caution">
    <text evidence="1">The sequence shown here is derived from an EMBL/GenBank/DDBJ whole genome shotgun (WGS) entry which is preliminary data.</text>
</comment>